<protein>
    <submittedName>
        <fullName evidence="2">Uncharacterized protein</fullName>
    </submittedName>
</protein>
<dbReference type="Proteomes" id="UP000765509">
    <property type="component" value="Unassembled WGS sequence"/>
</dbReference>
<keyword evidence="3" id="KW-1185">Reference proteome</keyword>
<dbReference type="AlphaFoldDB" id="A0A9Q3BA92"/>
<gene>
    <name evidence="2" type="ORF">O181_001431</name>
</gene>
<name>A0A9Q3BA92_9BASI</name>
<reference evidence="2" key="1">
    <citation type="submission" date="2021-03" db="EMBL/GenBank/DDBJ databases">
        <title>Draft genome sequence of rust myrtle Austropuccinia psidii MF-1, a brazilian biotype.</title>
        <authorList>
            <person name="Quecine M.C."/>
            <person name="Pachon D.M.R."/>
            <person name="Bonatelli M.L."/>
            <person name="Correr F.H."/>
            <person name="Franceschini L.M."/>
            <person name="Leite T.F."/>
            <person name="Margarido G.R.A."/>
            <person name="Almeida C.A."/>
            <person name="Ferrarezi J.A."/>
            <person name="Labate C.A."/>
        </authorList>
    </citation>
    <scope>NUCLEOTIDE SEQUENCE</scope>
    <source>
        <strain evidence="2">MF-1</strain>
    </source>
</reference>
<feature type="region of interest" description="Disordered" evidence="1">
    <location>
        <begin position="63"/>
        <end position="95"/>
    </location>
</feature>
<evidence type="ECO:0000313" key="3">
    <source>
        <dbReference type="Proteomes" id="UP000765509"/>
    </source>
</evidence>
<organism evidence="2 3">
    <name type="scientific">Austropuccinia psidii MF-1</name>
    <dbReference type="NCBI Taxonomy" id="1389203"/>
    <lineage>
        <taxon>Eukaryota</taxon>
        <taxon>Fungi</taxon>
        <taxon>Dikarya</taxon>
        <taxon>Basidiomycota</taxon>
        <taxon>Pucciniomycotina</taxon>
        <taxon>Pucciniomycetes</taxon>
        <taxon>Pucciniales</taxon>
        <taxon>Sphaerophragmiaceae</taxon>
        <taxon>Austropuccinia</taxon>
    </lineage>
</organism>
<feature type="compositionally biased region" description="Polar residues" evidence="1">
    <location>
        <begin position="63"/>
        <end position="75"/>
    </location>
</feature>
<evidence type="ECO:0000256" key="1">
    <source>
        <dbReference type="SAM" id="MobiDB-lite"/>
    </source>
</evidence>
<evidence type="ECO:0000313" key="2">
    <source>
        <dbReference type="EMBL" id="MBW0461716.1"/>
    </source>
</evidence>
<comment type="caution">
    <text evidence="2">The sequence shown here is derived from an EMBL/GenBank/DDBJ whole genome shotgun (WGS) entry which is preliminary data.</text>
</comment>
<proteinExistence type="predicted"/>
<dbReference type="EMBL" id="AVOT02000208">
    <property type="protein sequence ID" value="MBW0461716.1"/>
    <property type="molecule type" value="Genomic_DNA"/>
</dbReference>
<sequence length="95" mass="10510">MASFEEYQDYKTHQEAFRKMIGTLWSLEESLKPYISPQVALSMELSSPCLPCVITRASQTVKYPRSESISTTTNLSGGARRMGSGSGSGLKTQKR</sequence>
<accession>A0A9Q3BA92</accession>